<dbReference type="AlphaFoldDB" id="A0AA49K2V7"/>
<sequence>MLRTILVPLDGSALAERALPIAMDIARRAGGTVHLVRAHVPLAIVGATAEGVFTQDMLAADDALRNRAVQYLNERAHNLAKDWGVPVEAHIEDGTPGACITEAADRVNAGLIVMTTHGAGGFAPGWLGSVCDAVIRHTHRAVLALPENDAHGGKPFVPKRIAMALDGSARADGIIPAARDLALLFGAEVDVVRMVAPFIPNDVASILTSERPDPYGIDAEAAAAKEAIDKVVKGLAESGLKAEATVRVELSPVKALLAHVEETDPDILALATQGRGFSRLIVGSVADKLIRGAKRPVLVLRPMKD</sequence>
<dbReference type="Gene3D" id="3.40.50.620">
    <property type="entry name" value="HUPs"/>
    <property type="match status" value="2"/>
</dbReference>
<keyword evidence="5" id="KW-1185">Reference proteome</keyword>
<dbReference type="InterPro" id="IPR006016">
    <property type="entry name" value="UspA"/>
</dbReference>
<reference evidence="4" key="1">
    <citation type="submission" date="2023-07" db="EMBL/GenBank/DDBJ databases">
        <authorList>
            <person name="Haufschild T."/>
            <person name="Kallscheuer N."/>
            <person name="Hammer J."/>
            <person name="Kohn T."/>
            <person name="Kabuu M."/>
            <person name="Jogler M."/>
            <person name="Wohfarth N."/>
            <person name="Heuer A."/>
            <person name="Rohde M."/>
            <person name="van Teeseling M.C.F."/>
            <person name="Jogler C."/>
        </authorList>
    </citation>
    <scope>NUCLEOTIDE SEQUENCE</scope>
    <source>
        <strain evidence="3">Strain 138</strain>
        <strain evidence="4">Strain 318</strain>
    </source>
</reference>
<dbReference type="EMBL" id="CP130612">
    <property type="protein sequence ID" value="WKW13311.1"/>
    <property type="molecule type" value="Genomic_DNA"/>
</dbReference>
<comment type="similarity">
    <text evidence="1">Belongs to the universal stress protein A family.</text>
</comment>
<dbReference type="InterPro" id="IPR006015">
    <property type="entry name" value="Universal_stress_UspA"/>
</dbReference>
<dbReference type="InterPro" id="IPR014729">
    <property type="entry name" value="Rossmann-like_a/b/a_fold"/>
</dbReference>
<evidence type="ECO:0000259" key="2">
    <source>
        <dbReference type="Pfam" id="PF00582"/>
    </source>
</evidence>
<proteinExistence type="inferred from homology"/>
<dbReference type="Pfam" id="PF00582">
    <property type="entry name" value="Usp"/>
    <property type="match status" value="2"/>
</dbReference>
<dbReference type="PRINTS" id="PR01438">
    <property type="entry name" value="UNVRSLSTRESS"/>
</dbReference>
<evidence type="ECO:0000313" key="4">
    <source>
        <dbReference type="EMBL" id="WKW16218.1"/>
    </source>
</evidence>
<dbReference type="Proteomes" id="UP001229955">
    <property type="component" value="Chromosome"/>
</dbReference>
<dbReference type="PANTHER" id="PTHR46268">
    <property type="entry name" value="STRESS RESPONSE PROTEIN NHAX"/>
    <property type="match status" value="1"/>
</dbReference>
<name>A0AA49K2V7_9BACT</name>
<dbReference type="CDD" id="cd00293">
    <property type="entry name" value="USP-like"/>
    <property type="match status" value="2"/>
</dbReference>
<evidence type="ECO:0000313" key="5">
    <source>
        <dbReference type="Proteomes" id="UP001229955"/>
    </source>
</evidence>
<accession>A0AA49K2V7</accession>
<dbReference type="EMBL" id="CP130613">
    <property type="protein sequence ID" value="WKW16218.1"/>
    <property type="molecule type" value="Genomic_DNA"/>
</dbReference>
<protein>
    <submittedName>
        <fullName evidence="4">Universal stress protein</fullName>
    </submittedName>
</protein>
<evidence type="ECO:0000256" key="1">
    <source>
        <dbReference type="ARBA" id="ARBA00008791"/>
    </source>
</evidence>
<evidence type="ECO:0000313" key="3">
    <source>
        <dbReference type="EMBL" id="WKW13311.1"/>
    </source>
</evidence>
<dbReference type="PANTHER" id="PTHR46268:SF6">
    <property type="entry name" value="UNIVERSAL STRESS PROTEIN UP12"/>
    <property type="match status" value="1"/>
</dbReference>
<organism evidence="4 5">
    <name type="scientific">Pseudogemmatithrix spongiicola</name>
    <dbReference type="NCBI Taxonomy" id="3062599"/>
    <lineage>
        <taxon>Bacteria</taxon>
        <taxon>Pseudomonadati</taxon>
        <taxon>Gemmatimonadota</taxon>
        <taxon>Gemmatimonadia</taxon>
        <taxon>Gemmatimonadales</taxon>
        <taxon>Gemmatimonadaceae</taxon>
        <taxon>Pseudogemmatithrix</taxon>
    </lineage>
</organism>
<dbReference type="RefSeq" id="WP_367886171.1">
    <property type="nucleotide sequence ID" value="NZ_CP130612.1"/>
</dbReference>
<dbReference type="KEGG" id="pspc:Strain318_002628"/>
<feature type="domain" description="UspA" evidence="2">
    <location>
        <begin position="1"/>
        <end position="145"/>
    </location>
</feature>
<feature type="domain" description="UspA" evidence="2">
    <location>
        <begin position="159"/>
        <end position="301"/>
    </location>
</feature>
<dbReference type="SUPFAM" id="SSF52402">
    <property type="entry name" value="Adenine nucleotide alpha hydrolases-like"/>
    <property type="match status" value="2"/>
</dbReference>
<accession>A0AA49JWK7</accession>
<gene>
    <name evidence="3" type="ORF">Strain138_002628</name>
    <name evidence="4" type="ORF">Strain318_002628</name>
</gene>